<keyword evidence="4" id="KW-1185">Reference proteome</keyword>
<feature type="chain" id="PRO_5045176943" evidence="1">
    <location>
        <begin position="18"/>
        <end position="281"/>
    </location>
</feature>
<dbReference type="EMBL" id="JBBHJY010000001">
    <property type="protein sequence ID" value="MEJ6009324.1"/>
    <property type="molecule type" value="Genomic_DNA"/>
</dbReference>
<evidence type="ECO:0000313" key="3">
    <source>
        <dbReference type="EMBL" id="MEJ6009324.1"/>
    </source>
</evidence>
<protein>
    <submittedName>
        <fullName evidence="3">SGNH/GDSL hydrolase family protein</fullName>
        <ecNumber evidence="3">3.1.-.-</ecNumber>
    </submittedName>
</protein>
<accession>A0ABU8S747</accession>
<dbReference type="SUPFAM" id="SSF52266">
    <property type="entry name" value="SGNH hydrolase"/>
    <property type="match status" value="1"/>
</dbReference>
<dbReference type="PANTHER" id="PTHR37981">
    <property type="entry name" value="LIPASE 2"/>
    <property type="match status" value="1"/>
</dbReference>
<dbReference type="Gene3D" id="3.40.50.1110">
    <property type="entry name" value="SGNH hydrolase"/>
    <property type="match status" value="1"/>
</dbReference>
<feature type="signal peptide" evidence="1">
    <location>
        <begin position="1"/>
        <end position="17"/>
    </location>
</feature>
<evidence type="ECO:0000313" key="4">
    <source>
        <dbReference type="Proteomes" id="UP001379235"/>
    </source>
</evidence>
<dbReference type="PROSITE" id="PS51257">
    <property type="entry name" value="PROKAR_LIPOPROTEIN"/>
    <property type="match status" value="1"/>
</dbReference>
<dbReference type="EC" id="3.1.-.-" evidence="3"/>
<sequence length="281" mass="29177">MRVAATLLATLALSACAHIPAGLPSNARYVAMGSSFAAGTGINGIKPGTPQRCGRSASNYATLVAVKLGLALDDQTCGGATTAHILGPWNELPAQIDAVNADTRLVTVTIGGNDVGYVMNLFIASCPPEGMIVQGTRRACTTPRPPKAEDYVKLEASLRAVAREVFRRAPKARLVFVQYVKLIPDTPCAASQLSPEGALVTRDIGEQLARVTTRAALAEGAEVLAADQFSRGHTLCDADKWSVGPKPGGIEAPAPWHPTAAGHAAIAAALEALVTGSRTHR</sequence>
<comment type="caution">
    <text evidence="3">The sequence shown here is derived from an EMBL/GenBank/DDBJ whole genome shotgun (WGS) entry which is preliminary data.</text>
</comment>
<dbReference type="InterPro" id="IPR036514">
    <property type="entry name" value="SGNH_hydro_sf"/>
</dbReference>
<evidence type="ECO:0000259" key="2">
    <source>
        <dbReference type="Pfam" id="PF13472"/>
    </source>
</evidence>
<dbReference type="RefSeq" id="WP_339965274.1">
    <property type="nucleotide sequence ID" value="NZ_JBBHJY010000001.1"/>
</dbReference>
<reference evidence="3 4" key="1">
    <citation type="submission" date="2024-03" db="EMBL/GenBank/DDBJ databases">
        <authorList>
            <person name="Jo J.-H."/>
        </authorList>
    </citation>
    <scope>NUCLEOTIDE SEQUENCE [LARGE SCALE GENOMIC DNA]</scope>
    <source>
        <strain evidence="3 4">AS3R-12</strain>
    </source>
</reference>
<dbReference type="PANTHER" id="PTHR37981:SF1">
    <property type="entry name" value="SGNH HYDROLASE-TYPE ESTERASE DOMAIN-CONTAINING PROTEIN"/>
    <property type="match status" value="1"/>
</dbReference>
<keyword evidence="1" id="KW-0732">Signal</keyword>
<dbReference type="Pfam" id="PF13472">
    <property type="entry name" value="Lipase_GDSL_2"/>
    <property type="match status" value="1"/>
</dbReference>
<evidence type="ECO:0000256" key="1">
    <source>
        <dbReference type="SAM" id="SignalP"/>
    </source>
</evidence>
<gene>
    <name evidence="3" type="ORF">WG900_05270</name>
</gene>
<keyword evidence="3" id="KW-0378">Hydrolase</keyword>
<name>A0ABU8S747_9SPHN</name>
<dbReference type="Proteomes" id="UP001379235">
    <property type="component" value="Unassembled WGS sequence"/>
</dbReference>
<dbReference type="GO" id="GO:0016787">
    <property type="term" value="F:hydrolase activity"/>
    <property type="evidence" value="ECO:0007669"/>
    <property type="project" value="UniProtKB-KW"/>
</dbReference>
<dbReference type="CDD" id="cd01823">
    <property type="entry name" value="SEST_like"/>
    <property type="match status" value="1"/>
</dbReference>
<dbReference type="InterPro" id="IPR037460">
    <property type="entry name" value="SEST-like"/>
</dbReference>
<proteinExistence type="predicted"/>
<dbReference type="InterPro" id="IPR013830">
    <property type="entry name" value="SGNH_hydro"/>
</dbReference>
<organism evidence="3 4">
    <name type="scientific">Novosphingobium aquae</name>
    <dbReference type="NCBI Taxonomy" id="3133435"/>
    <lineage>
        <taxon>Bacteria</taxon>
        <taxon>Pseudomonadati</taxon>
        <taxon>Pseudomonadota</taxon>
        <taxon>Alphaproteobacteria</taxon>
        <taxon>Sphingomonadales</taxon>
        <taxon>Sphingomonadaceae</taxon>
        <taxon>Novosphingobium</taxon>
    </lineage>
</organism>
<feature type="domain" description="SGNH hydrolase-type esterase" evidence="2">
    <location>
        <begin position="31"/>
        <end position="265"/>
    </location>
</feature>